<accession>A0A6F9DPQ4</accession>
<name>A0A6F9DPQ4_9ASCI</name>
<evidence type="ECO:0000256" key="2">
    <source>
        <dbReference type="SAM" id="MobiDB-lite"/>
    </source>
</evidence>
<dbReference type="EMBL" id="LR789013">
    <property type="protein sequence ID" value="CAB3264875.1"/>
    <property type="molecule type" value="mRNA"/>
</dbReference>
<sequence>MDFCDSTVERTNNLMNLCNLLNTEKDNSSDDDEPDLSQPAFTPGAIGTKKNNGKQLESPYVKSHSNSNDIWADEEVGLQQFSVYEDESDPRPSPNYNISYKQKVTSQDMFLGMSGKNPSSACCEEMTIKIILPATEMKDVELDVKENFLACRSPKHRLMLSLPHPVHPKQGSAKWNGKTETLEVTLVMNREYDFVNFQ</sequence>
<dbReference type="Pfam" id="PF18201">
    <property type="entry name" value="PIH1_CS"/>
    <property type="match status" value="1"/>
</dbReference>
<dbReference type="GO" id="GO:0051087">
    <property type="term" value="F:protein-folding chaperone binding"/>
    <property type="evidence" value="ECO:0007669"/>
    <property type="project" value="InterPro"/>
</dbReference>
<dbReference type="InterPro" id="IPR041442">
    <property type="entry name" value="PIH1D1/2/3_CS-like"/>
</dbReference>
<dbReference type="AlphaFoldDB" id="A0A6F9DPQ4"/>
<protein>
    <submittedName>
        <fullName evidence="4">Protein PIH1D3-like</fullName>
    </submittedName>
</protein>
<dbReference type="InterPro" id="IPR026697">
    <property type="entry name" value="DNAAF6"/>
</dbReference>
<dbReference type="GO" id="GO:0005737">
    <property type="term" value="C:cytoplasm"/>
    <property type="evidence" value="ECO:0007669"/>
    <property type="project" value="TreeGrafter"/>
</dbReference>
<comment type="similarity">
    <text evidence="1">Belongs to the PIH1 family.</text>
</comment>
<dbReference type="GO" id="GO:0070286">
    <property type="term" value="P:axonemal dynein complex assembly"/>
    <property type="evidence" value="ECO:0007669"/>
    <property type="project" value="InterPro"/>
</dbReference>
<dbReference type="GO" id="GO:0045505">
    <property type="term" value="F:dynein intermediate chain binding"/>
    <property type="evidence" value="ECO:0007669"/>
    <property type="project" value="TreeGrafter"/>
</dbReference>
<gene>
    <name evidence="4" type="primary">Pih1d3</name>
</gene>
<evidence type="ECO:0000313" key="4">
    <source>
        <dbReference type="EMBL" id="CAB3264875.1"/>
    </source>
</evidence>
<reference evidence="4" key="1">
    <citation type="submission" date="2020-04" db="EMBL/GenBank/DDBJ databases">
        <authorList>
            <person name="Neveu A P."/>
        </authorList>
    </citation>
    <scope>NUCLEOTIDE SEQUENCE</scope>
    <source>
        <tissue evidence="4">Whole embryo</tissue>
    </source>
</reference>
<organism evidence="4">
    <name type="scientific">Phallusia mammillata</name>
    <dbReference type="NCBI Taxonomy" id="59560"/>
    <lineage>
        <taxon>Eukaryota</taxon>
        <taxon>Metazoa</taxon>
        <taxon>Chordata</taxon>
        <taxon>Tunicata</taxon>
        <taxon>Ascidiacea</taxon>
        <taxon>Phlebobranchia</taxon>
        <taxon>Ascidiidae</taxon>
        <taxon>Phallusia</taxon>
    </lineage>
</organism>
<feature type="region of interest" description="Disordered" evidence="2">
    <location>
        <begin position="25"/>
        <end position="65"/>
    </location>
</feature>
<evidence type="ECO:0000256" key="1">
    <source>
        <dbReference type="ARBA" id="ARBA00008511"/>
    </source>
</evidence>
<dbReference type="PANTHER" id="PTHR21083">
    <property type="entry name" value="TWISTER"/>
    <property type="match status" value="1"/>
</dbReference>
<evidence type="ECO:0000259" key="3">
    <source>
        <dbReference type="Pfam" id="PF18201"/>
    </source>
</evidence>
<dbReference type="PANTHER" id="PTHR21083:SF0">
    <property type="entry name" value="DYNEIN AXONEMAL ASSEMBLY FACTOR 6"/>
    <property type="match status" value="1"/>
</dbReference>
<feature type="domain" description="PIH1D1/2/3 CS-like" evidence="3">
    <location>
        <begin position="93"/>
        <end position="186"/>
    </location>
</feature>
<proteinExistence type="evidence at transcript level"/>